<sequence length="188" mass="20280">MSYISTAKADDSFYDANRDPAGYIPNFVQLFSGRPEIYAAWRQLNGAIRSSMDLRRYELATLGAATALKSSYCCLAHGKVLADKFYTSEEVVALAQEPANDPVDRAIIEFARKVALSADSISQSDVDELKAVGLSDDDVFGVVLAAAARCFFSKTLDSTGTPPDSAYNSLPENLRVALTVGRPIDHSG</sequence>
<accession>A0A4R2J1I5</accession>
<dbReference type="OrthoDB" id="153253at2"/>
<dbReference type="Gene3D" id="1.20.1290.10">
    <property type="entry name" value="AhpD-like"/>
    <property type="match status" value="1"/>
</dbReference>
<reference evidence="2 3" key="1">
    <citation type="journal article" date="2015" name="Stand. Genomic Sci.">
        <title>Genomic Encyclopedia of Bacterial and Archaeal Type Strains, Phase III: the genomes of soil and plant-associated and newly described type strains.</title>
        <authorList>
            <person name="Whitman W.B."/>
            <person name="Woyke T."/>
            <person name="Klenk H.P."/>
            <person name="Zhou Y."/>
            <person name="Lilburn T.G."/>
            <person name="Beck B.J."/>
            <person name="De Vos P."/>
            <person name="Vandamme P."/>
            <person name="Eisen J.A."/>
            <person name="Garrity G."/>
            <person name="Hugenholtz P."/>
            <person name="Kyrpides N.C."/>
        </authorList>
    </citation>
    <scope>NUCLEOTIDE SEQUENCE [LARGE SCALE GENOMIC DNA]</scope>
    <source>
        <strain evidence="2 3">VKM Ac-2541</strain>
    </source>
</reference>
<keyword evidence="3" id="KW-1185">Reference proteome</keyword>
<dbReference type="InterPro" id="IPR029032">
    <property type="entry name" value="AhpD-like"/>
</dbReference>
<gene>
    <name evidence="2" type="ORF">EV646_103173</name>
</gene>
<dbReference type="RefSeq" id="WP_132146671.1">
    <property type="nucleotide sequence ID" value="NZ_SLWR01000003.1"/>
</dbReference>
<evidence type="ECO:0000259" key="1">
    <source>
        <dbReference type="Pfam" id="PF02627"/>
    </source>
</evidence>
<dbReference type="Proteomes" id="UP000295573">
    <property type="component" value="Unassembled WGS sequence"/>
</dbReference>
<dbReference type="PANTHER" id="PTHR35446:SF2">
    <property type="entry name" value="CARBOXYMUCONOLACTONE DECARBOXYLASE-LIKE DOMAIN-CONTAINING PROTEIN"/>
    <property type="match status" value="1"/>
</dbReference>
<proteinExistence type="predicted"/>
<name>A0A4R2J1I5_9ACTN</name>
<dbReference type="PANTHER" id="PTHR35446">
    <property type="entry name" value="SI:CH211-175M2.5"/>
    <property type="match status" value="1"/>
</dbReference>
<dbReference type="GO" id="GO:0051920">
    <property type="term" value="F:peroxiredoxin activity"/>
    <property type="evidence" value="ECO:0007669"/>
    <property type="project" value="InterPro"/>
</dbReference>
<feature type="domain" description="Carboxymuconolactone decarboxylase-like" evidence="1">
    <location>
        <begin position="35"/>
        <end position="94"/>
    </location>
</feature>
<protein>
    <submittedName>
        <fullName evidence="2">Alkylhydroperoxidase family enzyme</fullName>
    </submittedName>
</protein>
<organism evidence="2 3">
    <name type="scientific">Kribbella antiqua</name>
    <dbReference type="NCBI Taxonomy" id="2512217"/>
    <lineage>
        <taxon>Bacteria</taxon>
        <taxon>Bacillati</taxon>
        <taxon>Actinomycetota</taxon>
        <taxon>Actinomycetes</taxon>
        <taxon>Propionibacteriales</taxon>
        <taxon>Kribbellaceae</taxon>
        <taxon>Kribbella</taxon>
    </lineage>
</organism>
<comment type="caution">
    <text evidence="2">The sequence shown here is derived from an EMBL/GenBank/DDBJ whole genome shotgun (WGS) entry which is preliminary data.</text>
</comment>
<dbReference type="Pfam" id="PF02627">
    <property type="entry name" value="CMD"/>
    <property type="match status" value="1"/>
</dbReference>
<keyword evidence="2" id="KW-0560">Oxidoreductase</keyword>
<dbReference type="EMBL" id="SLWR01000003">
    <property type="protein sequence ID" value="TCO49195.1"/>
    <property type="molecule type" value="Genomic_DNA"/>
</dbReference>
<dbReference type="SUPFAM" id="SSF69118">
    <property type="entry name" value="AhpD-like"/>
    <property type="match status" value="1"/>
</dbReference>
<evidence type="ECO:0000313" key="2">
    <source>
        <dbReference type="EMBL" id="TCO49195.1"/>
    </source>
</evidence>
<dbReference type="AlphaFoldDB" id="A0A4R2J1I5"/>
<keyword evidence="2" id="KW-0575">Peroxidase</keyword>
<dbReference type="InterPro" id="IPR003779">
    <property type="entry name" value="CMD-like"/>
</dbReference>
<evidence type="ECO:0000313" key="3">
    <source>
        <dbReference type="Proteomes" id="UP000295573"/>
    </source>
</evidence>